<name>A0A9X6RM02_HYPEX</name>
<keyword evidence="3" id="KW-1185">Reference proteome</keyword>
<organism evidence="2 3">
    <name type="scientific">Hypsibius exemplaris</name>
    <name type="common">Freshwater tardigrade</name>
    <dbReference type="NCBI Taxonomy" id="2072580"/>
    <lineage>
        <taxon>Eukaryota</taxon>
        <taxon>Metazoa</taxon>
        <taxon>Ecdysozoa</taxon>
        <taxon>Tardigrada</taxon>
        <taxon>Eutardigrada</taxon>
        <taxon>Parachela</taxon>
        <taxon>Hypsibioidea</taxon>
        <taxon>Hypsibiidae</taxon>
        <taxon>Hypsibius</taxon>
    </lineage>
</organism>
<dbReference type="InterPro" id="IPR035892">
    <property type="entry name" value="C2_domain_sf"/>
</dbReference>
<sequence length="175" mass="19390">MVIAVLILMFSSVEAQSAANIFSSLLDIYDSIASPEITGYFRVEAQITRLDNERGKLADGSSCDPIGPCDPSVSAFIDYESPKSKFGAPDSVDYQFYTPLFAVREENNPIIGKTITRDICGQSFKKIAVRVHVIDKDRVGKDDLLGNWRCLVRTKDNVGRNMELADWSAEAKCDI</sequence>
<evidence type="ECO:0000313" key="3">
    <source>
        <dbReference type="Proteomes" id="UP000192578"/>
    </source>
</evidence>
<reference evidence="3" key="1">
    <citation type="submission" date="2017-01" db="EMBL/GenBank/DDBJ databases">
        <title>Comparative genomics of anhydrobiosis in the tardigrade Hypsibius dujardini.</title>
        <authorList>
            <person name="Yoshida Y."/>
            <person name="Koutsovoulos G."/>
            <person name="Laetsch D."/>
            <person name="Stevens L."/>
            <person name="Kumar S."/>
            <person name="Horikawa D."/>
            <person name="Ishino K."/>
            <person name="Komine S."/>
            <person name="Tomita M."/>
            <person name="Blaxter M."/>
            <person name="Arakawa K."/>
        </authorList>
    </citation>
    <scope>NUCLEOTIDE SEQUENCE [LARGE SCALE GENOMIC DNA]</scope>
    <source>
        <strain evidence="3">Z151</strain>
    </source>
</reference>
<feature type="signal peptide" evidence="1">
    <location>
        <begin position="1"/>
        <end position="15"/>
    </location>
</feature>
<comment type="caution">
    <text evidence="2">The sequence shown here is derived from an EMBL/GenBank/DDBJ whole genome shotgun (WGS) entry which is preliminary data.</text>
</comment>
<dbReference type="SUPFAM" id="SSF49562">
    <property type="entry name" value="C2 domain (Calcium/lipid-binding domain, CaLB)"/>
    <property type="match status" value="1"/>
</dbReference>
<accession>A0A9X6RM02</accession>
<evidence type="ECO:0000313" key="2">
    <source>
        <dbReference type="EMBL" id="OWA52357.1"/>
    </source>
</evidence>
<dbReference type="AlphaFoldDB" id="A0A9X6RM02"/>
<dbReference type="Proteomes" id="UP000192578">
    <property type="component" value="Unassembled WGS sequence"/>
</dbReference>
<dbReference type="EMBL" id="MTYJ01000264">
    <property type="protein sequence ID" value="OWA52357.1"/>
    <property type="molecule type" value="Genomic_DNA"/>
</dbReference>
<protein>
    <submittedName>
        <fullName evidence="2">Uncharacterized protein</fullName>
    </submittedName>
</protein>
<proteinExistence type="predicted"/>
<gene>
    <name evidence="2" type="ORF">BV898_16812</name>
</gene>
<keyword evidence="1" id="KW-0732">Signal</keyword>
<feature type="chain" id="PRO_5040906504" evidence="1">
    <location>
        <begin position="16"/>
        <end position="175"/>
    </location>
</feature>
<dbReference type="OrthoDB" id="10064527at2759"/>
<evidence type="ECO:0000256" key="1">
    <source>
        <dbReference type="SAM" id="SignalP"/>
    </source>
</evidence>